<feature type="compositionally biased region" description="Low complexity" evidence="1">
    <location>
        <begin position="144"/>
        <end position="155"/>
    </location>
</feature>
<dbReference type="Proteomes" id="UP000000724">
    <property type="component" value="Contig Pc00c17"/>
</dbReference>
<name>B6HB09_PENRW</name>
<organism evidence="2 3">
    <name type="scientific">Penicillium rubens (strain ATCC 28089 / DSM 1075 / NRRL 1951 / Wisconsin 54-1255)</name>
    <name type="common">Penicillium chrysogenum</name>
    <dbReference type="NCBI Taxonomy" id="500485"/>
    <lineage>
        <taxon>Eukaryota</taxon>
        <taxon>Fungi</taxon>
        <taxon>Dikarya</taxon>
        <taxon>Ascomycota</taxon>
        <taxon>Pezizomycotina</taxon>
        <taxon>Eurotiomycetes</taxon>
        <taxon>Eurotiomycetidae</taxon>
        <taxon>Eurotiales</taxon>
        <taxon>Aspergillaceae</taxon>
        <taxon>Penicillium</taxon>
        <taxon>Penicillium chrysogenum species complex</taxon>
    </lineage>
</organism>
<evidence type="ECO:0000313" key="2">
    <source>
        <dbReference type="EMBL" id="CAP79376.1"/>
    </source>
</evidence>
<reference evidence="2 3" key="1">
    <citation type="journal article" date="2008" name="Nat. Biotechnol.">
        <title>Genome sequencing and analysis of the filamentous fungus Penicillium chrysogenum.</title>
        <authorList>
            <person name="van den Berg M.A."/>
            <person name="Albang R."/>
            <person name="Albermann K."/>
            <person name="Badger J.H."/>
            <person name="Daran J.-M."/>
            <person name="Driessen A.J.M."/>
            <person name="Garcia-Estrada C."/>
            <person name="Fedorova N.D."/>
            <person name="Harris D.M."/>
            <person name="Heijne W.H.M."/>
            <person name="Joardar V.S."/>
            <person name="Kiel J.A.K.W."/>
            <person name="Kovalchuk A."/>
            <person name="Martin J.F."/>
            <person name="Nierman W.C."/>
            <person name="Nijland J.G."/>
            <person name="Pronk J.T."/>
            <person name="Roubos J.A."/>
            <person name="van der Klei I.J."/>
            <person name="van Peij N.N.M.E."/>
            <person name="Veenhuis M."/>
            <person name="von Doehren H."/>
            <person name="Wagner C."/>
            <person name="Wortman J.R."/>
            <person name="Bovenberg R.A.L."/>
        </authorList>
    </citation>
    <scope>NUCLEOTIDE SEQUENCE [LARGE SCALE GENOMIC DNA]</scope>
    <source>
        <strain evidence="3">ATCC 28089 / DSM 1075 / NRRL 1951 / Wisconsin 54-1255</strain>
    </source>
</reference>
<feature type="compositionally biased region" description="Polar residues" evidence="1">
    <location>
        <begin position="74"/>
        <end position="84"/>
    </location>
</feature>
<sequence>MRTDKLETAREITTRSTMQSMLGDQSTRFGLAGQNDAKELEPCFPANIHQRKNHGTLSRVFFCSLDLQNLATAHQSASEPASRQRSARSHGLHTISGPAASNHAACPMCSIAIQGRGPTTGCISSRRSLSTVGGPRRAPLPSCGRAGASSAASRSDSGECDEPGYNMLLSCWINTADSDSTTGTHPQIPTTRMRSKPTSCLLELPYTSAINALSLPL</sequence>
<keyword evidence="3" id="KW-1185">Reference proteome</keyword>
<feature type="region of interest" description="Disordered" evidence="1">
    <location>
        <begin position="74"/>
        <end position="96"/>
    </location>
</feature>
<accession>B6HB09</accession>
<dbReference type="HOGENOM" id="CLU_1272673_0_0_1"/>
<dbReference type="EMBL" id="AM920432">
    <property type="protein sequence ID" value="CAP79376.1"/>
    <property type="molecule type" value="Genomic_DNA"/>
</dbReference>
<gene>
    <name evidence="2" type="ORF">Pc17g00890</name>
    <name evidence="2" type="ORF">PCH_Pc17g00890</name>
</gene>
<evidence type="ECO:0000256" key="1">
    <source>
        <dbReference type="SAM" id="MobiDB-lite"/>
    </source>
</evidence>
<dbReference type="VEuPathDB" id="FungiDB:PCH_Pc17g00890"/>
<evidence type="ECO:0000313" key="3">
    <source>
        <dbReference type="Proteomes" id="UP000000724"/>
    </source>
</evidence>
<protein>
    <submittedName>
        <fullName evidence="2">Uncharacterized protein</fullName>
    </submittedName>
</protein>
<dbReference type="AlphaFoldDB" id="B6HB09"/>
<feature type="region of interest" description="Disordered" evidence="1">
    <location>
        <begin position="124"/>
        <end position="159"/>
    </location>
</feature>
<proteinExistence type="predicted"/>